<sequence length="241" mass="27153">MLAQNLRYPIHYFKNNPQCDWLVAVMVVQPIRSRQPTIRNTPTTPGTTPVLVGLTPRAFDDPRRSARARQKREEKQGCDRPGKGVLRQSEETMDLSTLQACSALGTETGRRREQETRSSAIRRRSRRPRMGWALLRQFGACVWYGRYINPRQCIEPHPANNGGGRLLEGWMAGSIRLLRMCSEKARERLQFQSDSCDDGLMACPSPSSPANPLRLVHDVLWTGALVAQEEKAILSKDSASP</sequence>
<keyword evidence="3" id="KW-1185">Reference proteome</keyword>
<proteinExistence type="predicted"/>
<name>A0AA39WWR5_9PEZI</name>
<evidence type="ECO:0000313" key="2">
    <source>
        <dbReference type="EMBL" id="KAK0623049.1"/>
    </source>
</evidence>
<organism evidence="2 3">
    <name type="scientific">Immersiella caudata</name>
    <dbReference type="NCBI Taxonomy" id="314043"/>
    <lineage>
        <taxon>Eukaryota</taxon>
        <taxon>Fungi</taxon>
        <taxon>Dikarya</taxon>
        <taxon>Ascomycota</taxon>
        <taxon>Pezizomycotina</taxon>
        <taxon>Sordariomycetes</taxon>
        <taxon>Sordariomycetidae</taxon>
        <taxon>Sordariales</taxon>
        <taxon>Lasiosphaeriaceae</taxon>
        <taxon>Immersiella</taxon>
    </lineage>
</organism>
<protein>
    <submittedName>
        <fullName evidence="2">Uncharacterized protein</fullName>
    </submittedName>
</protein>
<comment type="caution">
    <text evidence="2">The sequence shown here is derived from an EMBL/GenBank/DDBJ whole genome shotgun (WGS) entry which is preliminary data.</text>
</comment>
<feature type="region of interest" description="Disordered" evidence="1">
    <location>
        <begin position="102"/>
        <end position="124"/>
    </location>
</feature>
<dbReference type="AlphaFoldDB" id="A0AA39WWR5"/>
<reference evidence="2" key="1">
    <citation type="submission" date="2023-06" db="EMBL/GenBank/DDBJ databases">
        <title>Genome-scale phylogeny and comparative genomics of the fungal order Sordariales.</title>
        <authorList>
            <consortium name="Lawrence Berkeley National Laboratory"/>
            <person name="Hensen N."/>
            <person name="Bonometti L."/>
            <person name="Westerberg I."/>
            <person name="Brannstrom I.O."/>
            <person name="Guillou S."/>
            <person name="Cros-Aarteil S."/>
            <person name="Calhoun S."/>
            <person name="Haridas S."/>
            <person name="Kuo A."/>
            <person name="Mondo S."/>
            <person name="Pangilinan J."/>
            <person name="Riley R."/>
            <person name="Labutti K."/>
            <person name="Andreopoulos B."/>
            <person name="Lipzen A."/>
            <person name="Chen C."/>
            <person name="Yanf M."/>
            <person name="Daum C."/>
            <person name="Ng V."/>
            <person name="Clum A."/>
            <person name="Steindorff A."/>
            <person name="Ohm R."/>
            <person name="Martin F."/>
            <person name="Silar P."/>
            <person name="Natvig D."/>
            <person name="Lalanne C."/>
            <person name="Gautier V."/>
            <person name="Ament-Velasquez S.L."/>
            <person name="Kruys A."/>
            <person name="Hutchinson M.I."/>
            <person name="Powell A.J."/>
            <person name="Barry K."/>
            <person name="Miller A.N."/>
            <person name="Grigoriev I.V."/>
            <person name="Debuchy R."/>
            <person name="Gladieux P."/>
            <person name="Thoren M.H."/>
            <person name="Johannesson H."/>
        </authorList>
    </citation>
    <scope>NUCLEOTIDE SEQUENCE</scope>
    <source>
        <strain evidence="2">CBS 606.72</strain>
    </source>
</reference>
<evidence type="ECO:0000313" key="3">
    <source>
        <dbReference type="Proteomes" id="UP001175000"/>
    </source>
</evidence>
<dbReference type="EMBL" id="JAULSU010000003">
    <property type="protein sequence ID" value="KAK0623049.1"/>
    <property type="molecule type" value="Genomic_DNA"/>
</dbReference>
<feature type="compositionally biased region" description="Basic and acidic residues" evidence="1">
    <location>
        <begin position="71"/>
        <end position="82"/>
    </location>
</feature>
<dbReference type="Proteomes" id="UP001175000">
    <property type="component" value="Unassembled WGS sequence"/>
</dbReference>
<accession>A0AA39WWR5</accession>
<feature type="region of interest" description="Disordered" evidence="1">
    <location>
        <begin position="61"/>
        <end position="89"/>
    </location>
</feature>
<gene>
    <name evidence="2" type="ORF">B0T14DRAFT_161645</name>
</gene>
<evidence type="ECO:0000256" key="1">
    <source>
        <dbReference type="SAM" id="MobiDB-lite"/>
    </source>
</evidence>